<proteinExistence type="predicted"/>
<dbReference type="PROSITE" id="PS50109">
    <property type="entry name" value="HIS_KIN"/>
    <property type="match status" value="1"/>
</dbReference>
<evidence type="ECO:0000313" key="9">
    <source>
        <dbReference type="EMBL" id="APW66281.1"/>
    </source>
</evidence>
<dbReference type="InterPro" id="IPR035965">
    <property type="entry name" value="PAS-like_dom_sf"/>
</dbReference>
<dbReference type="KEGG" id="alp:LPB137_10695"/>
<dbReference type="EMBL" id="CP019070">
    <property type="protein sequence ID" value="APW66281.1"/>
    <property type="molecule type" value="Genomic_DNA"/>
</dbReference>
<keyword evidence="6" id="KW-1133">Transmembrane helix</keyword>
<dbReference type="SUPFAM" id="SSF53850">
    <property type="entry name" value="Periplasmic binding protein-like II"/>
    <property type="match status" value="1"/>
</dbReference>
<feature type="domain" description="Histidine kinase" evidence="7">
    <location>
        <begin position="443"/>
        <end position="665"/>
    </location>
</feature>
<dbReference type="InterPro" id="IPR001610">
    <property type="entry name" value="PAC"/>
</dbReference>
<sequence length="668" mass="77921">MVKNLFLLLTLTFTFLFSNELSLTKLEKEYLLNKKSLNLCVDPNWMPYEMIKDTKHIGMTADYIKILEKNINIEIKLVQSKTWSQSLELGKKRKCDMFSLIMPTKSRLKYLDFTKAYFDIPLVISTQIHELFIDDISHLKGKKIGIVKDYAYTEIIKTKYPFINLVYVENVKDGLTKLQNNDFFGFIGTLYTVGYQIQNDFVGKLKIAGKFDERWELGIATRNDEPLLKSILDKAILTVPKKEKQEIFNKWLSIVYEKSYFSSMLSILVISFFIIIFVLLINRKLNSEIRKRKEAKKLLNLTISSAKLGTWSWNPKTNKNETNDIWAQIIGYKKDDIKDLSDFFTLIHSEDIPLINEEFKKHENREKSQYEVEFRMLCKDGNYKWIYSNGSIVKRDKDDKPTLVVGIHQDIDQRKKLEQEVLKQKDLFIQKSRQAAMGEMLENIAHQWRQPLSVITTVASGLKISNNLNMTKKEDIDDSMEQIIKSGMYLSQTIEDFRNFLNKDRVKSKVNIKKLIHSATYFFKSQVQNKKIDLVLNIDDIIIEVYENELLQSLLNIINNAFDALNEKDIEKKCIIIDAYKDEENCIICIKDNAFGIEKENLLKIFEPYFTTKHKSVGTGIGLYMTHEIITKHLFGKIEASNVDFKYLGKDVKGACFKITLAKKMKKN</sequence>
<dbReference type="Gene3D" id="3.40.190.10">
    <property type="entry name" value="Periplasmic binding protein-like II"/>
    <property type="match status" value="2"/>
</dbReference>
<dbReference type="Proteomes" id="UP000186074">
    <property type="component" value="Chromosome"/>
</dbReference>
<dbReference type="OrthoDB" id="5287570at2"/>
<evidence type="ECO:0000259" key="7">
    <source>
        <dbReference type="PROSITE" id="PS50109"/>
    </source>
</evidence>
<dbReference type="CDD" id="cd00130">
    <property type="entry name" value="PAS"/>
    <property type="match status" value="1"/>
</dbReference>
<evidence type="ECO:0000256" key="5">
    <source>
        <dbReference type="ARBA" id="ARBA00022777"/>
    </source>
</evidence>
<accession>A0A1P8KP50</accession>
<protein>
    <recommendedName>
        <fullName evidence="2">histidine kinase</fullName>
        <ecNumber evidence="2">2.7.13.3</ecNumber>
    </recommendedName>
</protein>
<dbReference type="Pfam" id="PF08447">
    <property type="entry name" value="PAS_3"/>
    <property type="match status" value="1"/>
</dbReference>
<dbReference type="InterPro" id="IPR005467">
    <property type="entry name" value="His_kinase_dom"/>
</dbReference>
<keyword evidence="3" id="KW-0597">Phosphoprotein</keyword>
<dbReference type="Pfam" id="PF00497">
    <property type="entry name" value="SBP_bac_3"/>
    <property type="match status" value="1"/>
</dbReference>
<dbReference type="InterPro" id="IPR036890">
    <property type="entry name" value="HATPase_C_sf"/>
</dbReference>
<dbReference type="Gene3D" id="3.30.450.20">
    <property type="entry name" value="PAS domain"/>
    <property type="match status" value="1"/>
</dbReference>
<feature type="domain" description="PAC" evidence="8">
    <location>
        <begin position="370"/>
        <end position="423"/>
    </location>
</feature>
<dbReference type="CDD" id="cd00082">
    <property type="entry name" value="HisKA"/>
    <property type="match status" value="1"/>
</dbReference>
<dbReference type="GO" id="GO:0000155">
    <property type="term" value="F:phosphorelay sensor kinase activity"/>
    <property type="evidence" value="ECO:0007669"/>
    <property type="project" value="InterPro"/>
</dbReference>
<dbReference type="InterPro" id="IPR003594">
    <property type="entry name" value="HATPase_dom"/>
</dbReference>
<dbReference type="InterPro" id="IPR036097">
    <property type="entry name" value="HisK_dim/P_sf"/>
</dbReference>
<keyword evidence="10" id="KW-1185">Reference proteome</keyword>
<dbReference type="SUPFAM" id="SSF47384">
    <property type="entry name" value="Homodimeric domain of signal transducing histidine kinase"/>
    <property type="match status" value="1"/>
</dbReference>
<dbReference type="PANTHER" id="PTHR43304:SF1">
    <property type="entry name" value="PAC DOMAIN-CONTAINING PROTEIN"/>
    <property type="match status" value="1"/>
</dbReference>
<dbReference type="AlphaFoldDB" id="A0A1P8KP50"/>
<dbReference type="PANTHER" id="PTHR43304">
    <property type="entry name" value="PHYTOCHROME-LIKE PROTEIN CPH1"/>
    <property type="match status" value="1"/>
</dbReference>
<dbReference type="NCBIfam" id="TIGR00229">
    <property type="entry name" value="sensory_box"/>
    <property type="match status" value="1"/>
</dbReference>
<dbReference type="SMART" id="SM00086">
    <property type="entry name" value="PAC"/>
    <property type="match status" value="1"/>
</dbReference>
<evidence type="ECO:0000256" key="6">
    <source>
        <dbReference type="SAM" id="Phobius"/>
    </source>
</evidence>
<dbReference type="InterPro" id="IPR000014">
    <property type="entry name" value="PAS"/>
</dbReference>
<dbReference type="InterPro" id="IPR001638">
    <property type="entry name" value="Solute-binding_3/MltF_N"/>
</dbReference>
<dbReference type="PROSITE" id="PS50113">
    <property type="entry name" value="PAC"/>
    <property type="match status" value="1"/>
</dbReference>
<name>A0A1P8KP50_9BACT</name>
<dbReference type="SUPFAM" id="SSF55874">
    <property type="entry name" value="ATPase domain of HSP90 chaperone/DNA topoisomerase II/histidine kinase"/>
    <property type="match status" value="1"/>
</dbReference>
<dbReference type="EC" id="2.7.13.3" evidence="2"/>
<evidence type="ECO:0000256" key="4">
    <source>
        <dbReference type="ARBA" id="ARBA00022679"/>
    </source>
</evidence>
<dbReference type="Gene3D" id="3.30.565.10">
    <property type="entry name" value="Histidine kinase-like ATPase, C-terminal domain"/>
    <property type="match status" value="1"/>
</dbReference>
<evidence type="ECO:0000256" key="1">
    <source>
        <dbReference type="ARBA" id="ARBA00000085"/>
    </source>
</evidence>
<evidence type="ECO:0000256" key="2">
    <source>
        <dbReference type="ARBA" id="ARBA00012438"/>
    </source>
</evidence>
<keyword evidence="6" id="KW-0472">Membrane</keyword>
<dbReference type="SMART" id="SM00387">
    <property type="entry name" value="HATPase_c"/>
    <property type="match status" value="1"/>
</dbReference>
<dbReference type="RefSeq" id="WP_076087866.1">
    <property type="nucleotide sequence ID" value="NZ_CP019070.1"/>
</dbReference>
<organism evidence="9 10">
    <name type="scientific">Poseidonibacter parvus</name>
    <dbReference type="NCBI Taxonomy" id="1850254"/>
    <lineage>
        <taxon>Bacteria</taxon>
        <taxon>Pseudomonadati</taxon>
        <taxon>Campylobacterota</taxon>
        <taxon>Epsilonproteobacteria</taxon>
        <taxon>Campylobacterales</taxon>
        <taxon>Arcobacteraceae</taxon>
        <taxon>Poseidonibacter</taxon>
    </lineage>
</organism>
<dbReference type="SMART" id="SM00062">
    <property type="entry name" value="PBPb"/>
    <property type="match status" value="1"/>
</dbReference>
<gene>
    <name evidence="9" type="ORF">LPB137_10695</name>
</gene>
<comment type="catalytic activity">
    <reaction evidence="1">
        <text>ATP + protein L-histidine = ADP + protein N-phospho-L-histidine.</text>
        <dbReference type="EC" id="2.7.13.3"/>
    </reaction>
</comment>
<dbReference type="InterPro" id="IPR013655">
    <property type="entry name" value="PAS_fold_3"/>
</dbReference>
<dbReference type="Pfam" id="PF00512">
    <property type="entry name" value="HisKA"/>
    <property type="match status" value="1"/>
</dbReference>
<dbReference type="InterPro" id="IPR003661">
    <property type="entry name" value="HisK_dim/P_dom"/>
</dbReference>
<evidence type="ECO:0000313" key="10">
    <source>
        <dbReference type="Proteomes" id="UP000186074"/>
    </source>
</evidence>
<dbReference type="STRING" id="1850254.LPB137_10695"/>
<dbReference type="Pfam" id="PF02518">
    <property type="entry name" value="HATPase_c"/>
    <property type="match status" value="1"/>
</dbReference>
<dbReference type="Gene3D" id="1.10.287.130">
    <property type="match status" value="1"/>
</dbReference>
<keyword evidence="4" id="KW-0808">Transferase</keyword>
<dbReference type="InterPro" id="IPR052162">
    <property type="entry name" value="Sensor_kinase/Photoreceptor"/>
</dbReference>
<dbReference type="CDD" id="cd13708">
    <property type="entry name" value="PBP2_BvgS_like_1"/>
    <property type="match status" value="1"/>
</dbReference>
<dbReference type="SUPFAM" id="SSF55785">
    <property type="entry name" value="PYP-like sensor domain (PAS domain)"/>
    <property type="match status" value="1"/>
</dbReference>
<reference evidence="9 10" key="1">
    <citation type="submission" date="2017-01" db="EMBL/GenBank/DDBJ databases">
        <title>Genome sequencing of Arcobacter sp. LPB0137.</title>
        <authorList>
            <person name="Lee G.-W."/>
            <person name="Yi H."/>
        </authorList>
    </citation>
    <scope>NUCLEOTIDE SEQUENCE [LARGE SCALE GENOMIC DNA]</scope>
    <source>
        <strain evidence="9 10">LPB0137</strain>
    </source>
</reference>
<dbReference type="InterPro" id="IPR000700">
    <property type="entry name" value="PAS-assoc_C"/>
</dbReference>
<keyword evidence="5" id="KW-0418">Kinase</keyword>
<keyword evidence="6" id="KW-0812">Transmembrane</keyword>
<dbReference type="PRINTS" id="PR00344">
    <property type="entry name" value="BCTRLSENSOR"/>
</dbReference>
<dbReference type="InterPro" id="IPR004358">
    <property type="entry name" value="Sig_transdc_His_kin-like_C"/>
</dbReference>
<evidence type="ECO:0000259" key="8">
    <source>
        <dbReference type="PROSITE" id="PS50113"/>
    </source>
</evidence>
<feature type="transmembrane region" description="Helical" evidence="6">
    <location>
        <begin position="260"/>
        <end position="282"/>
    </location>
</feature>
<evidence type="ECO:0000256" key="3">
    <source>
        <dbReference type="ARBA" id="ARBA00022553"/>
    </source>
</evidence>